<name>A0A2S6CS79_9CYAN</name>
<dbReference type="OrthoDB" id="489061at2"/>
<evidence type="ECO:0000313" key="1">
    <source>
        <dbReference type="EMBL" id="PPJ62559.1"/>
    </source>
</evidence>
<gene>
    <name evidence="1" type="ORF">CUN59_15005</name>
</gene>
<reference evidence="1 2" key="1">
    <citation type="submission" date="2018-02" db="EMBL/GenBank/DDBJ databases">
        <title>Discovery of a pederin family compound in a non-symbiotic bloom-forming cyanobacterium.</title>
        <authorList>
            <person name="Kust A."/>
            <person name="Mares J."/>
            <person name="Jokela J."/>
            <person name="Urajova P."/>
            <person name="Hajek J."/>
            <person name="Saurav K."/>
            <person name="Voracova K."/>
            <person name="Fewer D.P."/>
            <person name="Haapaniemi E."/>
            <person name="Permi P."/>
            <person name="Rehakova K."/>
            <person name="Sivonen K."/>
            <person name="Hrouzek P."/>
        </authorList>
    </citation>
    <scope>NUCLEOTIDE SEQUENCE [LARGE SCALE GENOMIC DNA]</scope>
    <source>
        <strain evidence="1 2">CHARLIE-1</strain>
    </source>
</reference>
<protein>
    <submittedName>
        <fullName evidence="1">Uncharacterized protein</fullName>
    </submittedName>
</protein>
<organism evidence="1 2">
    <name type="scientific">Cuspidothrix issatschenkoi CHARLIE-1</name>
    <dbReference type="NCBI Taxonomy" id="2052836"/>
    <lineage>
        <taxon>Bacteria</taxon>
        <taxon>Bacillati</taxon>
        <taxon>Cyanobacteriota</taxon>
        <taxon>Cyanophyceae</taxon>
        <taxon>Nostocales</taxon>
        <taxon>Aphanizomenonaceae</taxon>
        <taxon>Cuspidothrix</taxon>
    </lineage>
</organism>
<sequence length="105" mass="12226">MVTANSLQKVIDAARSLPINDKLQLLQSIVLDLQQMDQLEVLQDSFWEKQSIDKLLQEQSIPIITNVQSLTVDFWEEDESIDEFEQFVVDSRQTDRMDCSNRYSS</sequence>
<dbReference type="EMBL" id="PGEM01000110">
    <property type="protein sequence ID" value="PPJ62559.1"/>
    <property type="molecule type" value="Genomic_DNA"/>
</dbReference>
<dbReference type="Proteomes" id="UP000239589">
    <property type="component" value="Unassembled WGS sequence"/>
</dbReference>
<dbReference type="RefSeq" id="WP_104388602.1">
    <property type="nucleotide sequence ID" value="NZ_PGEM01000110.1"/>
</dbReference>
<comment type="caution">
    <text evidence="1">The sequence shown here is derived from an EMBL/GenBank/DDBJ whole genome shotgun (WGS) entry which is preliminary data.</text>
</comment>
<dbReference type="AlphaFoldDB" id="A0A2S6CS79"/>
<evidence type="ECO:0000313" key="2">
    <source>
        <dbReference type="Proteomes" id="UP000239589"/>
    </source>
</evidence>
<proteinExistence type="predicted"/>
<keyword evidence="2" id="KW-1185">Reference proteome</keyword>
<accession>A0A2S6CS79</accession>